<evidence type="ECO:0000256" key="1">
    <source>
        <dbReference type="SAM" id="Phobius"/>
    </source>
</evidence>
<keyword evidence="1" id="KW-0472">Membrane</keyword>
<evidence type="ECO:0000313" key="2">
    <source>
        <dbReference type="EMBL" id="CAB4743695.1"/>
    </source>
</evidence>
<feature type="transmembrane region" description="Helical" evidence="1">
    <location>
        <begin position="114"/>
        <end position="137"/>
    </location>
</feature>
<sequence>MFTHRTVCARSFLTQYVLPSAPRHQEFPSFISAQNEAGAYLSSSSTLLAPCRTATSFGFPNTTSGQPFFTRLKSATFCTRSATSCSSTLTLTLPFMISAYNFAPGSRGASAQTVILGIAACAGIAVSVAPTTAMAPATATNEFFFFKVFPISLLVSARVCR</sequence>
<keyword evidence="1" id="KW-0812">Transmembrane</keyword>
<protein>
    <submittedName>
        <fullName evidence="2">Unannotated protein</fullName>
    </submittedName>
</protein>
<gene>
    <name evidence="2" type="ORF">UFOPK2772_01175</name>
</gene>
<keyword evidence="1" id="KW-1133">Transmembrane helix</keyword>
<proteinExistence type="predicted"/>
<organism evidence="2">
    <name type="scientific">freshwater metagenome</name>
    <dbReference type="NCBI Taxonomy" id="449393"/>
    <lineage>
        <taxon>unclassified sequences</taxon>
        <taxon>metagenomes</taxon>
        <taxon>ecological metagenomes</taxon>
    </lineage>
</organism>
<name>A0A6J6TA15_9ZZZZ</name>
<accession>A0A6J6TA15</accession>
<dbReference type="AlphaFoldDB" id="A0A6J6TA15"/>
<reference evidence="2" key="1">
    <citation type="submission" date="2020-05" db="EMBL/GenBank/DDBJ databases">
        <authorList>
            <person name="Chiriac C."/>
            <person name="Salcher M."/>
            <person name="Ghai R."/>
            <person name="Kavagutti S V."/>
        </authorList>
    </citation>
    <scope>NUCLEOTIDE SEQUENCE</scope>
</reference>
<dbReference type="EMBL" id="CAEZYT010000097">
    <property type="protein sequence ID" value="CAB4743695.1"/>
    <property type="molecule type" value="Genomic_DNA"/>
</dbReference>